<feature type="compositionally biased region" description="Basic and acidic residues" evidence="1">
    <location>
        <begin position="150"/>
        <end position="163"/>
    </location>
</feature>
<evidence type="ECO:0000256" key="1">
    <source>
        <dbReference type="SAM" id="MobiDB-lite"/>
    </source>
</evidence>
<accession>A0ABN3IKT9</accession>
<dbReference type="Gene3D" id="2.130.10.10">
    <property type="entry name" value="YVTN repeat-like/Quinoprotein amine dehydrogenase"/>
    <property type="match status" value="1"/>
</dbReference>
<dbReference type="Proteomes" id="UP001501231">
    <property type="component" value="Unassembled WGS sequence"/>
</dbReference>
<dbReference type="EMBL" id="BAAARW010000005">
    <property type="protein sequence ID" value="GAA2407363.1"/>
    <property type="molecule type" value="Genomic_DNA"/>
</dbReference>
<dbReference type="SUPFAM" id="SSF50998">
    <property type="entry name" value="Quinoprotein alcohol dehydrogenase-like"/>
    <property type="match status" value="1"/>
</dbReference>
<evidence type="ECO:0000313" key="3">
    <source>
        <dbReference type="Proteomes" id="UP001501231"/>
    </source>
</evidence>
<evidence type="ECO:0000313" key="2">
    <source>
        <dbReference type="EMBL" id="GAA2407363.1"/>
    </source>
</evidence>
<gene>
    <name evidence="2" type="ORF">GCM10010191_14610</name>
</gene>
<organism evidence="2 3">
    <name type="scientific">Actinomadura vinacea</name>
    <dbReference type="NCBI Taxonomy" id="115336"/>
    <lineage>
        <taxon>Bacteria</taxon>
        <taxon>Bacillati</taxon>
        <taxon>Actinomycetota</taxon>
        <taxon>Actinomycetes</taxon>
        <taxon>Streptosporangiales</taxon>
        <taxon>Thermomonosporaceae</taxon>
        <taxon>Actinomadura</taxon>
    </lineage>
</organism>
<keyword evidence="3" id="KW-1185">Reference proteome</keyword>
<name>A0ABN3IKT9_9ACTN</name>
<protein>
    <recommendedName>
        <fullName evidence="4">WD40 repeat domain-containing protein</fullName>
    </recommendedName>
</protein>
<comment type="caution">
    <text evidence="2">The sequence shown here is derived from an EMBL/GenBank/DDBJ whole genome shotgun (WGS) entry which is preliminary data.</text>
</comment>
<sequence length="434" mass="48609">MDVLPCGHVAYPSTSRMCRHLLGPDGDEVDHVRLLTGRGLEYDMCCDACDRADGDPELTQVCEGCAERVGDEDNRTMVGWRGEAEILERPEPVDPTLRRTPLPRALRDPLDWAAIPGESGSAWLFLTGRKRLVRLDAGSGEHETLTRVPLRRERGEDRQPDRRPRPRLHVSPSGRYAAVVHDRGTGGTLVDLRSGQVMMSLDGGDDRTEHVPFALAFAVHRGREVVVHRTQWNRLDVSDPATGRLLTAREHPEPAEGERFPAHYLDYFHGAVHVSPDGRWIADDGWVWAPVGIPTVWDLRRWLDENPWESEDGPSRGNLAWRHYAWDEPMCWVSDRQLAVSGIGHDDLYLLDGVQIFDAESGAEVTRFAGPRRPLMADDRRLYSAGADGLEIWDPFTGERTGAVPGFFPERHHPGAAELAALHDGTLVRWPTGR</sequence>
<dbReference type="InterPro" id="IPR011047">
    <property type="entry name" value="Quinoprotein_ADH-like_sf"/>
</dbReference>
<proteinExistence type="predicted"/>
<reference evidence="2 3" key="1">
    <citation type="journal article" date="2019" name="Int. J. Syst. Evol. Microbiol.">
        <title>The Global Catalogue of Microorganisms (GCM) 10K type strain sequencing project: providing services to taxonomists for standard genome sequencing and annotation.</title>
        <authorList>
            <consortium name="The Broad Institute Genomics Platform"/>
            <consortium name="The Broad Institute Genome Sequencing Center for Infectious Disease"/>
            <person name="Wu L."/>
            <person name="Ma J."/>
        </authorList>
    </citation>
    <scope>NUCLEOTIDE SEQUENCE [LARGE SCALE GENOMIC DNA]</scope>
    <source>
        <strain evidence="2 3">JCM 3325</strain>
    </source>
</reference>
<feature type="region of interest" description="Disordered" evidence="1">
    <location>
        <begin position="150"/>
        <end position="175"/>
    </location>
</feature>
<evidence type="ECO:0008006" key="4">
    <source>
        <dbReference type="Google" id="ProtNLM"/>
    </source>
</evidence>
<dbReference type="InterPro" id="IPR015943">
    <property type="entry name" value="WD40/YVTN_repeat-like_dom_sf"/>
</dbReference>